<dbReference type="PRINTS" id="PR00469">
    <property type="entry name" value="PNDRDTASEII"/>
</dbReference>
<feature type="domain" description="FAD/NAD(P)-binding" evidence="4">
    <location>
        <begin position="87"/>
        <end position="377"/>
    </location>
</feature>
<dbReference type="PROSITE" id="PS51354">
    <property type="entry name" value="GLUTAREDOXIN_2"/>
    <property type="match status" value="1"/>
</dbReference>
<dbReference type="AlphaFoldDB" id="D6TIP4"/>
<organism evidence="5 6">
    <name type="scientific">Ktedonobacter racemifer DSM 44963</name>
    <dbReference type="NCBI Taxonomy" id="485913"/>
    <lineage>
        <taxon>Bacteria</taxon>
        <taxon>Bacillati</taxon>
        <taxon>Chloroflexota</taxon>
        <taxon>Ktedonobacteria</taxon>
        <taxon>Ktedonobacterales</taxon>
        <taxon>Ktedonobacteraceae</taxon>
        <taxon>Ktedonobacter</taxon>
    </lineage>
</organism>
<dbReference type="GO" id="GO:0016491">
    <property type="term" value="F:oxidoreductase activity"/>
    <property type="evidence" value="ECO:0007669"/>
    <property type="project" value="UniProtKB-KW"/>
</dbReference>
<dbReference type="InterPro" id="IPR036188">
    <property type="entry name" value="FAD/NAD-bd_sf"/>
</dbReference>
<keyword evidence="6" id="KW-1185">Reference proteome</keyword>
<dbReference type="SUPFAM" id="SSF51905">
    <property type="entry name" value="FAD/NAD(P)-binding domain"/>
    <property type="match status" value="1"/>
</dbReference>
<dbReference type="InterPro" id="IPR036249">
    <property type="entry name" value="Thioredoxin-like_sf"/>
</dbReference>
<evidence type="ECO:0000259" key="4">
    <source>
        <dbReference type="Pfam" id="PF07992"/>
    </source>
</evidence>
<proteinExistence type="predicted"/>
<dbReference type="CDD" id="cd02976">
    <property type="entry name" value="NrdH"/>
    <property type="match status" value="1"/>
</dbReference>
<dbReference type="RefSeq" id="WP_007905816.1">
    <property type="nucleotide sequence ID" value="NZ_ADVG01000001.1"/>
</dbReference>
<evidence type="ECO:0000313" key="5">
    <source>
        <dbReference type="EMBL" id="EFH89301.1"/>
    </source>
</evidence>
<reference evidence="5 6" key="1">
    <citation type="journal article" date="2011" name="Stand. Genomic Sci.">
        <title>Non-contiguous finished genome sequence and contextual data of the filamentous soil bacterium Ktedonobacter racemifer type strain (SOSP1-21).</title>
        <authorList>
            <person name="Chang Y.J."/>
            <person name="Land M."/>
            <person name="Hauser L."/>
            <person name="Chertkov O."/>
            <person name="Del Rio T.G."/>
            <person name="Nolan M."/>
            <person name="Copeland A."/>
            <person name="Tice H."/>
            <person name="Cheng J.F."/>
            <person name="Lucas S."/>
            <person name="Han C."/>
            <person name="Goodwin L."/>
            <person name="Pitluck S."/>
            <person name="Ivanova N."/>
            <person name="Ovchinikova G."/>
            <person name="Pati A."/>
            <person name="Chen A."/>
            <person name="Palaniappan K."/>
            <person name="Mavromatis K."/>
            <person name="Liolios K."/>
            <person name="Brettin T."/>
            <person name="Fiebig A."/>
            <person name="Rohde M."/>
            <person name="Abt B."/>
            <person name="Goker M."/>
            <person name="Detter J.C."/>
            <person name="Woyke T."/>
            <person name="Bristow J."/>
            <person name="Eisen J.A."/>
            <person name="Markowitz V."/>
            <person name="Hugenholtz P."/>
            <person name="Kyrpides N.C."/>
            <person name="Klenk H.P."/>
            <person name="Lapidus A."/>
        </authorList>
    </citation>
    <scope>NUCLEOTIDE SEQUENCE [LARGE SCALE GENOMIC DNA]</scope>
    <source>
        <strain evidence="6">DSM 44963</strain>
    </source>
</reference>
<name>D6TIP4_KTERA</name>
<keyword evidence="1" id="KW-0285">Flavoprotein</keyword>
<dbReference type="Gene3D" id="3.40.30.10">
    <property type="entry name" value="Glutaredoxin"/>
    <property type="match status" value="1"/>
</dbReference>
<dbReference type="Proteomes" id="UP000004508">
    <property type="component" value="Unassembled WGS sequence"/>
</dbReference>
<evidence type="ECO:0000313" key="6">
    <source>
        <dbReference type="Proteomes" id="UP000004508"/>
    </source>
</evidence>
<dbReference type="STRING" id="485913.Krac_10848"/>
<accession>D6TIP4</accession>
<dbReference type="InterPro" id="IPR023753">
    <property type="entry name" value="FAD/NAD-binding_dom"/>
</dbReference>
<dbReference type="InParanoid" id="D6TIP4"/>
<comment type="caution">
    <text evidence="5">The sequence shown here is derived from an EMBL/GenBank/DDBJ whole genome shotgun (WGS) entry which is preliminary data.</text>
</comment>
<sequence>MTIKLYGTNWCSDCKRSKKFLGEQRVRYDYIDIEEDEQAQAYVRELQKGGMSIPTIVFDNQSVLIEPSNAELAEKLGLDIKARCTFYDLIVIGGGPTALTAAIYIARDGYDVLVIERSSLGGQAGITECLDNYPGFPQGVRGGEFAERVVEQAKRFDVEMISAQNVVRVGNDLDAHFVETEDGTHYRCNAVLLATGSSYKRLDVPGEGEYIGAGIHFCATCDGPFYKGRDVVVVGSGSSAVEEAVFLTRFSPQVTILVRGARLSASKLAVDKALSTPEIKIRYNTEIIEFKGENNRFTTLVVKDTQSGKPEVLHPAAAFIFIGLQPNSEPFRETVATNAQGFICTGSDFQTNIEGIFAAGDVRAGSTKQLVSAAGEGAAAAIAIREHLSTHHAGA</sequence>
<dbReference type="Gene3D" id="3.50.50.60">
    <property type="entry name" value="FAD/NAD(P)-binding domain"/>
    <property type="match status" value="2"/>
</dbReference>
<evidence type="ECO:0000256" key="2">
    <source>
        <dbReference type="ARBA" id="ARBA00023002"/>
    </source>
</evidence>
<dbReference type="eggNOG" id="COG0492">
    <property type="taxonomic scope" value="Bacteria"/>
</dbReference>
<evidence type="ECO:0000259" key="3">
    <source>
        <dbReference type="Pfam" id="PF00462"/>
    </source>
</evidence>
<protein>
    <submittedName>
        <fullName evidence="5">FAD-dependent pyridine nucleotide-disulfide oxidoreductase</fullName>
    </submittedName>
</protein>
<dbReference type="Pfam" id="PF00462">
    <property type="entry name" value="Glutaredoxin"/>
    <property type="match status" value="1"/>
</dbReference>
<dbReference type="PANTHER" id="PTHR48105">
    <property type="entry name" value="THIOREDOXIN REDUCTASE 1-RELATED-RELATED"/>
    <property type="match status" value="1"/>
</dbReference>
<keyword evidence="2" id="KW-0560">Oxidoreductase</keyword>
<dbReference type="SUPFAM" id="SSF52833">
    <property type="entry name" value="Thioredoxin-like"/>
    <property type="match status" value="1"/>
</dbReference>
<dbReference type="Pfam" id="PF07992">
    <property type="entry name" value="Pyr_redox_2"/>
    <property type="match status" value="1"/>
</dbReference>
<dbReference type="OrthoDB" id="166296at2"/>
<evidence type="ECO:0000256" key="1">
    <source>
        <dbReference type="ARBA" id="ARBA00022630"/>
    </source>
</evidence>
<dbReference type="EMBL" id="ADVG01000001">
    <property type="protein sequence ID" value="EFH89301.1"/>
    <property type="molecule type" value="Genomic_DNA"/>
</dbReference>
<gene>
    <name evidence="5" type="ORF">Krac_10848</name>
</gene>
<dbReference type="PRINTS" id="PR00368">
    <property type="entry name" value="FADPNR"/>
</dbReference>
<dbReference type="InterPro" id="IPR050097">
    <property type="entry name" value="Ferredoxin-NADP_redctase_2"/>
</dbReference>
<dbReference type="InterPro" id="IPR002109">
    <property type="entry name" value="Glutaredoxin"/>
</dbReference>
<feature type="domain" description="Glutaredoxin" evidence="3">
    <location>
        <begin position="3"/>
        <end position="63"/>
    </location>
</feature>